<dbReference type="Pfam" id="PF12730">
    <property type="entry name" value="ABC2_membrane_4"/>
    <property type="match status" value="1"/>
</dbReference>
<feature type="non-terminal residue" evidence="2">
    <location>
        <position position="190"/>
    </location>
</feature>
<name>K1RWF8_9ZZZZ</name>
<protein>
    <submittedName>
        <fullName evidence="2">Lantibiotic ABC transporter, permease protein</fullName>
    </submittedName>
</protein>
<feature type="transmembrane region" description="Helical" evidence="1">
    <location>
        <begin position="17"/>
        <end position="38"/>
    </location>
</feature>
<keyword evidence="1" id="KW-1133">Transmembrane helix</keyword>
<comment type="caution">
    <text evidence="2">The sequence shown here is derived from an EMBL/GenBank/DDBJ whole genome shotgun (WGS) entry which is preliminary data.</text>
</comment>
<proteinExistence type="predicted"/>
<keyword evidence="1" id="KW-0812">Transmembrane</keyword>
<gene>
    <name evidence="2" type="ORF">OBE_12886</name>
</gene>
<evidence type="ECO:0000256" key="1">
    <source>
        <dbReference type="SAM" id="Phobius"/>
    </source>
</evidence>
<dbReference type="EMBL" id="AJWZ01008893">
    <property type="protein sequence ID" value="EKC52847.1"/>
    <property type="molecule type" value="Genomic_DNA"/>
</dbReference>
<dbReference type="AlphaFoldDB" id="K1RWF8"/>
<reference evidence="2" key="1">
    <citation type="journal article" date="2013" name="Environ. Microbiol.">
        <title>Microbiota from the distal guts of lean and obese adolescents exhibit partial functional redundancy besides clear differences in community structure.</title>
        <authorList>
            <person name="Ferrer M."/>
            <person name="Ruiz A."/>
            <person name="Lanza F."/>
            <person name="Haange S.B."/>
            <person name="Oberbach A."/>
            <person name="Till H."/>
            <person name="Bargiela R."/>
            <person name="Campoy C."/>
            <person name="Segura M.T."/>
            <person name="Richter M."/>
            <person name="von Bergen M."/>
            <person name="Seifert J."/>
            <person name="Suarez A."/>
        </authorList>
    </citation>
    <scope>NUCLEOTIDE SEQUENCE</scope>
</reference>
<keyword evidence="1" id="KW-0472">Membrane</keyword>
<organism evidence="2">
    <name type="scientific">human gut metagenome</name>
    <dbReference type="NCBI Taxonomy" id="408170"/>
    <lineage>
        <taxon>unclassified sequences</taxon>
        <taxon>metagenomes</taxon>
        <taxon>organismal metagenomes</taxon>
    </lineage>
</organism>
<feature type="transmembrane region" description="Helical" evidence="1">
    <location>
        <begin position="171"/>
        <end position="189"/>
    </location>
</feature>
<evidence type="ECO:0000313" key="2">
    <source>
        <dbReference type="EMBL" id="EKC52847.1"/>
    </source>
</evidence>
<sequence length="190" mass="21150">MRTSILCEFNKLRRSKILFVALFGIVMILVIVAAQGFYAGGDTVYGMEPEWFLTGVQSLGTMYAIPGIIALFGCYVFCREMQEDTLKSLQIIPIDIPAMLLSKILLVLIFSAALYLILFLSAFIVEAILHVQVLSVGLFGRYLTMYCVEGLSVFIATLPVICIVIKTGQDYWMGLLIAEIYSFITIFVGN</sequence>
<feature type="transmembrane region" description="Helical" evidence="1">
    <location>
        <begin position="104"/>
        <end position="131"/>
    </location>
</feature>
<feature type="transmembrane region" description="Helical" evidence="1">
    <location>
        <begin position="58"/>
        <end position="78"/>
    </location>
</feature>
<accession>K1RWF8</accession>
<feature type="transmembrane region" description="Helical" evidence="1">
    <location>
        <begin position="143"/>
        <end position="164"/>
    </location>
</feature>